<feature type="transmembrane region" description="Helical" evidence="3">
    <location>
        <begin position="293"/>
        <end position="312"/>
    </location>
</feature>
<keyword evidence="6" id="KW-1185">Reference proteome</keyword>
<comment type="subunit">
    <text evidence="1">Component of the NuA4 histone acetyltransferase complex.</text>
</comment>
<evidence type="ECO:0000256" key="2">
    <source>
        <dbReference type="SAM" id="MobiDB-lite"/>
    </source>
</evidence>
<comment type="caution">
    <text evidence="5">The sequence shown here is derived from an EMBL/GenBank/DDBJ whole genome shotgun (WGS) entry which is preliminary data.</text>
</comment>
<sequence length="551" mass="63408">MINDNDFKRMSLSAVSSVEPLNSASPSKRTLFLSLGWLQESWESPLPWQTPAVRRRILLELLTHDLANIYQYTRPEYLHVKKNQNHPPPKALIEGIAKFVTLQADLAWQGVKTPDLLGDLPDLWDKDSEHTAYFLLWIENVKYGKGSIARLNDKISKDYYWGREKDRWLKGQENNGFGFWNDLFGMNADSLWEEYVSYVDKEGYLSPLKWASYSIQSITTSPQDTFRWLRRIFSTIWRKFSYWKRFTFTVLHLVFRRSSGYMAMLILPLFFTAITLPVYKLAYDRIRRSRPRVGASISAFSGGVSLLTSGLFRGWHGVRLLASGMLVLKFRLWYLAQRELRFSNSSPESGPPLSPRNASEPSSPSSSMPTPTIPRGRQIRSSSPPSSPSAGPSPIITLPPSPGPDLTPSPTGYYPDLPVPSSEPSSWDYDTYYRSPSPPSKVVVLRDKEVHLLDPEEQQEEEQDDEYRIEEILRSRKYGKKLKYRVKWYGKPADQKWYDAGDLRYQPHMLQDFHAANPDQVGPPVRLLDWLHAAENGVEPRTHPDDNMARK</sequence>
<keyword evidence="3" id="KW-0472">Membrane</keyword>
<keyword evidence="3" id="KW-0812">Transmembrane</keyword>
<dbReference type="AlphaFoldDB" id="A0A9W9VQR8"/>
<protein>
    <recommendedName>
        <fullName evidence="4">Chromo domain-containing protein</fullName>
    </recommendedName>
</protein>
<name>A0A9W9VQR8_9EURO</name>
<feature type="compositionally biased region" description="Pro residues" evidence="2">
    <location>
        <begin position="397"/>
        <end position="407"/>
    </location>
</feature>
<dbReference type="InterPro" id="IPR007541">
    <property type="entry name" value="Uncharacterised_BSP"/>
</dbReference>
<dbReference type="Pfam" id="PF04450">
    <property type="entry name" value="BSP"/>
    <property type="match status" value="1"/>
</dbReference>
<feature type="domain" description="Chromo" evidence="4">
    <location>
        <begin position="467"/>
        <end position="525"/>
    </location>
</feature>
<dbReference type="PANTHER" id="PTHR33321">
    <property type="match status" value="1"/>
</dbReference>
<evidence type="ECO:0000256" key="1">
    <source>
        <dbReference type="ARBA" id="ARBA00011353"/>
    </source>
</evidence>
<evidence type="ECO:0000259" key="4">
    <source>
        <dbReference type="PROSITE" id="PS50013"/>
    </source>
</evidence>
<reference evidence="5" key="1">
    <citation type="submission" date="2022-12" db="EMBL/GenBank/DDBJ databases">
        <authorList>
            <person name="Petersen C."/>
        </authorList>
    </citation>
    <scope>NUCLEOTIDE SEQUENCE</scope>
    <source>
        <strain evidence="5">IBT 29677</strain>
    </source>
</reference>
<dbReference type="RefSeq" id="XP_056485400.1">
    <property type="nucleotide sequence ID" value="XM_056634780.1"/>
</dbReference>
<evidence type="ECO:0000256" key="3">
    <source>
        <dbReference type="SAM" id="Phobius"/>
    </source>
</evidence>
<dbReference type="EMBL" id="JAPZBU010000009">
    <property type="protein sequence ID" value="KAJ5387602.1"/>
    <property type="molecule type" value="Genomic_DNA"/>
</dbReference>
<dbReference type="InterPro" id="IPR016197">
    <property type="entry name" value="Chromo-like_dom_sf"/>
</dbReference>
<evidence type="ECO:0000313" key="6">
    <source>
        <dbReference type="Proteomes" id="UP001147747"/>
    </source>
</evidence>
<dbReference type="GO" id="GO:0006338">
    <property type="term" value="P:chromatin remodeling"/>
    <property type="evidence" value="ECO:0007669"/>
    <property type="project" value="UniProtKB-ARBA"/>
</dbReference>
<dbReference type="Gene3D" id="2.40.50.40">
    <property type="match status" value="1"/>
</dbReference>
<organism evidence="5 6">
    <name type="scientific">Penicillium cosmopolitanum</name>
    <dbReference type="NCBI Taxonomy" id="1131564"/>
    <lineage>
        <taxon>Eukaryota</taxon>
        <taxon>Fungi</taxon>
        <taxon>Dikarya</taxon>
        <taxon>Ascomycota</taxon>
        <taxon>Pezizomycotina</taxon>
        <taxon>Eurotiomycetes</taxon>
        <taxon>Eurotiomycetidae</taxon>
        <taxon>Eurotiales</taxon>
        <taxon>Aspergillaceae</taxon>
        <taxon>Penicillium</taxon>
    </lineage>
</organism>
<gene>
    <name evidence="5" type="ORF">N7509_010143</name>
</gene>
<dbReference type="SUPFAM" id="SSF54160">
    <property type="entry name" value="Chromo domain-like"/>
    <property type="match status" value="1"/>
</dbReference>
<proteinExistence type="predicted"/>
<feature type="region of interest" description="Disordered" evidence="2">
    <location>
        <begin position="343"/>
        <end position="419"/>
    </location>
</feature>
<dbReference type="CDD" id="cd00024">
    <property type="entry name" value="CD_CSD"/>
    <property type="match status" value="1"/>
</dbReference>
<feature type="transmembrane region" description="Helical" evidence="3">
    <location>
        <begin position="261"/>
        <end position="281"/>
    </location>
</feature>
<dbReference type="InterPro" id="IPR000953">
    <property type="entry name" value="Chromo/chromo_shadow_dom"/>
</dbReference>
<feature type="compositionally biased region" description="Low complexity" evidence="2">
    <location>
        <begin position="355"/>
        <end position="374"/>
    </location>
</feature>
<accession>A0A9W9VQR8</accession>
<dbReference type="PANTHER" id="PTHR33321:SF12">
    <property type="entry name" value="PLANT BASIC SECRETORY PROTEIN (BSP) FAMILY PROTEIN"/>
    <property type="match status" value="1"/>
</dbReference>
<keyword evidence="3" id="KW-1133">Transmembrane helix</keyword>
<reference evidence="5" key="2">
    <citation type="journal article" date="2023" name="IMA Fungus">
        <title>Comparative genomic study of the Penicillium genus elucidates a diverse pangenome and 15 lateral gene transfer events.</title>
        <authorList>
            <person name="Petersen C."/>
            <person name="Sorensen T."/>
            <person name="Nielsen M.R."/>
            <person name="Sondergaard T.E."/>
            <person name="Sorensen J.L."/>
            <person name="Fitzpatrick D.A."/>
            <person name="Frisvad J.C."/>
            <person name="Nielsen K.L."/>
        </authorList>
    </citation>
    <scope>NUCLEOTIDE SEQUENCE</scope>
    <source>
        <strain evidence="5">IBT 29677</strain>
    </source>
</reference>
<feature type="compositionally biased region" description="Low complexity" evidence="2">
    <location>
        <begin position="381"/>
        <end position="394"/>
    </location>
</feature>
<dbReference type="GeneID" id="81373760"/>
<dbReference type="PROSITE" id="PS50013">
    <property type="entry name" value="CHROMO_2"/>
    <property type="match status" value="1"/>
</dbReference>
<dbReference type="Proteomes" id="UP001147747">
    <property type="component" value="Unassembled WGS sequence"/>
</dbReference>
<dbReference type="OrthoDB" id="4364703at2759"/>
<evidence type="ECO:0000313" key="5">
    <source>
        <dbReference type="EMBL" id="KAJ5387602.1"/>
    </source>
</evidence>